<evidence type="ECO:0000256" key="3">
    <source>
        <dbReference type="SAM" id="MobiDB-lite"/>
    </source>
</evidence>
<dbReference type="AlphaFoldDB" id="A0AAD8D4I2"/>
<reference evidence="4" key="1">
    <citation type="submission" date="2022-02" db="EMBL/GenBank/DDBJ databases">
        <title>Atlantic sturgeon de novo genome assembly.</title>
        <authorList>
            <person name="Stock M."/>
            <person name="Klopp C."/>
            <person name="Guiguen Y."/>
            <person name="Cabau C."/>
            <person name="Parinello H."/>
            <person name="Santidrian Yebra-Pimentel E."/>
            <person name="Kuhl H."/>
            <person name="Dirks R.P."/>
            <person name="Guessner J."/>
            <person name="Wuertz S."/>
            <person name="Du K."/>
            <person name="Schartl M."/>
        </authorList>
    </citation>
    <scope>NUCLEOTIDE SEQUENCE</scope>
    <source>
        <strain evidence="4">STURGEONOMICS-FGT-2020</strain>
        <tissue evidence="4">Whole blood</tissue>
    </source>
</reference>
<dbReference type="PANTHER" id="PTHR21292">
    <property type="entry name" value="EXOCYST COMPLEX COMPONENT SEC6-RELATED"/>
    <property type="match status" value="1"/>
</dbReference>
<proteinExistence type="inferred from homology"/>
<gene>
    <name evidence="4" type="primary">exoc3l1</name>
    <name evidence="4" type="ORF">AOXY_G18368</name>
</gene>
<evidence type="ECO:0000256" key="2">
    <source>
        <dbReference type="ARBA" id="ARBA00022483"/>
    </source>
</evidence>
<sequence>MLESSSPLPLQATVPAPGMSADDDTQNTGAADVWPELEKAEKLARGAALKWASGVFYRPDQLERLGQYRKRESQRTSSIQSRLKSAVQSYLEGVGSGLQQLRLALADIREVSCTLGEVRSEWSGKTSGFQSLERLREIASEHERLAAAFSNLPHLCSVPVTVMETRHLIESRQLLEAHARLMELEGWQDDIHRQLQRTSGPSSEGASLVFDYFAGVRQLGEAFVKELWEVIRCGLVLVRQDPTPFVSAVRIIEREERIDCTLLDTHDANPRFMPPGRPKNWRTKFFLVIEEAIAVRFQTTYLDIRGPQLANHLVALQNSIMNDLTTVKHLLEQCCPPHYHISRAYMLMYHKCLSAYLQQVVSWDLESSEIFTVLNWVLHVYHSPEMMGHPDLCSEVDFEELGPLISQDALEQMQNKYVNTVRASVSEWMQKALEVELLDWQRDQEPDFDHEGFYQTSLPTIIIQMLEENARVALVISEALRDQMIVMGLYELETFLTRFREALVDYGKEWRKDHTNPKYYLHYLLAAINSCISLRGAIESLQQQQSTAPQYHVNRAPPCPQVVLERTTKRACRLVIDELLFEVQPQFLHLLSRSWLSDCEVIDGICNSVDQHCSHCRRVREPYFQFLVVESQWALVVEYVRTLMQKPMVCRNSEERSHLSDRMAQDALQLGDLFHRMSSRQDDDHCACSQGPQSCEMLTGVLSALAEFIRINDTSMLSLEVSGLITKYPDISEEHVLVLLDVRGDVPREVRGTVLDILQQNTHPLPQGYRPIFNDILVPTRSMPFCLPTVKCA</sequence>
<protein>
    <submittedName>
        <fullName evidence="4">Exocyst complex component 3-like protein isoform X1</fullName>
    </submittedName>
</protein>
<feature type="region of interest" description="Disordered" evidence="3">
    <location>
        <begin position="1"/>
        <end position="31"/>
    </location>
</feature>
<keyword evidence="5" id="KW-1185">Reference proteome</keyword>
<dbReference type="PANTHER" id="PTHR21292:SF12">
    <property type="entry name" value="EXOCYST COMPLEX COMPONENT 3-LIKE PROTEIN"/>
    <property type="match status" value="1"/>
</dbReference>
<evidence type="ECO:0000256" key="1">
    <source>
        <dbReference type="ARBA" id="ARBA00009447"/>
    </source>
</evidence>
<organism evidence="4 5">
    <name type="scientific">Acipenser oxyrinchus oxyrinchus</name>
    <dbReference type="NCBI Taxonomy" id="40147"/>
    <lineage>
        <taxon>Eukaryota</taxon>
        <taxon>Metazoa</taxon>
        <taxon>Chordata</taxon>
        <taxon>Craniata</taxon>
        <taxon>Vertebrata</taxon>
        <taxon>Euteleostomi</taxon>
        <taxon>Actinopterygii</taxon>
        <taxon>Chondrostei</taxon>
        <taxon>Acipenseriformes</taxon>
        <taxon>Acipenseridae</taxon>
        <taxon>Acipenser</taxon>
    </lineage>
</organism>
<evidence type="ECO:0000313" key="4">
    <source>
        <dbReference type="EMBL" id="KAK1162082.1"/>
    </source>
</evidence>
<dbReference type="InterPro" id="IPR010326">
    <property type="entry name" value="EXOC3/Sec6"/>
</dbReference>
<name>A0AAD8D4I2_ACIOX</name>
<accession>A0AAD8D4I2</accession>
<dbReference type="GO" id="GO:0000145">
    <property type="term" value="C:exocyst"/>
    <property type="evidence" value="ECO:0007669"/>
    <property type="project" value="InterPro"/>
</dbReference>
<dbReference type="GO" id="GO:0000149">
    <property type="term" value="F:SNARE binding"/>
    <property type="evidence" value="ECO:0007669"/>
    <property type="project" value="TreeGrafter"/>
</dbReference>
<dbReference type="FunFam" id="1.10.357.70:FF:000001">
    <property type="entry name" value="Exocyst complex component 3"/>
    <property type="match status" value="1"/>
</dbReference>
<keyword evidence="2" id="KW-0268">Exocytosis</keyword>
<dbReference type="Proteomes" id="UP001230051">
    <property type="component" value="Unassembled WGS sequence"/>
</dbReference>
<evidence type="ECO:0000313" key="5">
    <source>
        <dbReference type="Proteomes" id="UP001230051"/>
    </source>
</evidence>
<dbReference type="InterPro" id="IPR042532">
    <property type="entry name" value="EXOC3/Sec6_C"/>
</dbReference>
<comment type="caution">
    <text evidence="4">The sequence shown here is derived from an EMBL/GenBank/DDBJ whole genome shotgun (WGS) entry which is preliminary data.</text>
</comment>
<dbReference type="Gene3D" id="1.10.357.70">
    <property type="entry name" value="Exocyst complex component Sec6, C-terminal domain"/>
    <property type="match status" value="1"/>
</dbReference>
<dbReference type="Pfam" id="PF06046">
    <property type="entry name" value="Sec6"/>
    <property type="match status" value="1"/>
</dbReference>
<dbReference type="GO" id="GO:0006887">
    <property type="term" value="P:exocytosis"/>
    <property type="evidence" value="ECO:0007669"/>
    <property type="project" value="UniProtKB-KW"/>
</dbReference>
<dbReference type="Gene3D" id="1.10.357.50">
    <property type="match status" value="1"/>
</dbReference>
<comment type="similarity">
    <text evidence="1">Belongs to the SEC6 family.</text>
</comment>
<dbReference type="EMBL" id="JAGXEW010000017">
    <property type="protein sequence ID" value="KAK1162082.1"/>
    <property type="molecule type" value="Genomic_DNA"/>
</dbReference>
<dbReference type="GO" id="GO:0051601">
    <property type="term" value="P:exocyst localization"/>
    <property type="evidence" value="ECO:0007669"/>
    <property type="project" value="TreeGrafter"/>
</dbReference>